<dbReference type="HOGENOM" id="CLU_1490888_0_0_1"/>
<dbReference type="EMBL" id="KQ971321">
    <property type="protein sequence ID" value="EFA00012.1"/>
    <property type="molecule type" value="Genomic_DNA"/>
</dbReference>
<dbReference type="InParanoid" id="D6WIA2"/>
<gene>
    <name evidence="1" type="primary">GLEAN_02818</name>
    <name evidence="1" type="ORF">TcasGA2_TC002818</name>
</gene>
<organism evidence="1 2">
    <name type="scientific">Tribolium castaneum</name>
    <name type="common">Red flour beetle</name>
    <dbReference type="NCBI Taxonomy" id="7070"/>
    <lineage>
        <taxon>Eukaryota</taxon>
        <taxon>Metazoa</taxon>
        <taxon>Ecdysozoa</taxon>
        <taxon>Arthropoda</taxon>
        <taxon>Hexapoda</taxon>
        <taxon>Insecta</taxon>
        <taxon>Pterygota</taxon>
        <taxon>Neoptera</taxon>
        <taxon>Endopterygota</taxon>
        <taxon>Coleoptera</taxon>
        <taxon>Polyphaga</taxon>
        <taxon>Cucujiformia</taxon>
        <taxon>Tenebrionidae</taxon>
        <taxon>Tenebrionidae incertae sedis</taxon>
        <taxon>Tribolium</taxon>
    </lineage>
</organism>
<keyword evidence="2" id="KW-1185">Reference proteome</keyword>
<protein>
    <submittedName>
        <fullName evidence="1">Uncharacterized protein</fullName>
    </submittedName>
</protein>
<evidence type="ECO:0000313" key="1">
    <source>
        <dbReference type="EMBL" id="EFA00012.1"/>
    </source>
</evidence>
<accession>D6WIA2</accession>
<reference evidence="1 2" key="2">
    <citation type="journal article" date="2010" name="Nucleic Acids Res.">
        <title>BeetleBase in 2010: revisions to provide comprehensive genomic information for Tribolium castaneum.</title>
        <authorList>
            <person name="Kim H.S."/>
            <person name="Murphy T."/>
            <person name="Xia J."/>
            <person name="Caragea D."/>
            <person name="Park Y."/>
            <person name="Beeman R.W."/>
            <person name="Lorenzen M.D."/>
            <person name="Butcher S."/>
            <person name="Manak J.R."/>
            <person name="Brown S.J."/>
        </authorList>
    </citation>
    <scope>GENOME REANNOTATION</scope>
    <source>
        <strain evidence="1 2">Georgia GA2</strain>
    </source>
</reference>
<reference evidence="1 2" key="1">
    <citation type="journal article" date="2008" name="Nature">
        <title>The genome of the model beetle and pest Tribolium castaneum.</title>
        <authorList>
            <consortium name="Tribolium Genome Sequencing Consortium"/>
            <person name="Richards S."/>
            <person name="Gibbs R.A."/>
            <person name="Weinstock G.M."/>
            <person name="Brown S.J."/>
            <person name="Denell R."/>
            <person name="Beeman R.W."/>
            <person name="Gibbs R."/>
            <person name="Beeman R.W."/>
            <person name="Brown S.J."/>
            <person name="Bucher G."/>
            <person name="Friedrich M."/>
            <person name="Grimmelikhuijzen C.J."/>
            <person name="Klingler M."/>
            <person name="Lorenzen M."/>
            <person name="Richards S."/>
            <person name="Roth S."/>
            <person name="Schroder R."/>
            <person name="Tautz D."/>
            <person name="Zdobnov E.M."/>
            <person name="Muzny D."/>
            <person name="Gibbs R.A."/>
            <person name="Weinstock G.M."/>
            <person name="Attaway T."/>
            <person name="Bell S."/>
            <person name="Buhay C.J."/>
            <person name="Chandrabose M.N."/>
            <person name="Chavez D."/>
            <person name="Clerk-Blankenburg K.P."/>
            <person name="Cree A."/>
            <person name="Dao M."/>
            <person name="Davis C."/>
            <person name="Chacko J."/>
            <person name="Dinh H."/>
            <person name="Dugan-Rocha S."/>
            <person name="Fowler G."/>
            <person name="Garner T.T."/>
            <person name="Garnes J."/>
            <person name="Gnirke A."/>
            <person name="Hawes A."/>
            <person name="Hernandez J."/>
            <person name="Hines S."/>
            <person name="Holder M."/>
            <person name="Hume J."/>
            <person name="Jhangiani S.N."/>
            <person name="Joshi V."/>
            <person name="Khan Z.M."/>
            <person name="Jackson L."/>
            <person name="Kovar C."/>
            <person name="Kowis A."/>
            <person name="Lee S."/>
            <person name="Lewis L.R."/>
            <person name="Margolis J."/>
            <person name="Morgan M."/>
            <person name="Nazareth L.V."/>
            <person name="Nguyen N."/>
            <person name="Okwuonu G."/>
            <person name="Parker D."/>
            <person name="Richards S."/>
            <person name="Ruiz S.J."/>
            <person name="Santibanez J."/>
            <person name="Savard J."/>
            <person name="Scherer S.E."/>
            <person name="Schneider B."/>
            <person name="Sodergren E."/>
            <person name="Tautz D."/>
            <person name="Vattahil S."/>
            <person name="Villasana D."/>
            <person name="White C.S."/>
            <person name="Wright R."/>
            <person name="Park Y."/>
            <person name="Beeman R.W."/>
            <person name="Lord J."/>
            <person name="Oppert B."/>
            <person name="Lorenzen M."/>
            <person name="Brown S."/>
            <person name="Wang L."/>
            <person name="Savard J."/>
            <person name="Tautz D."/>
            <person name="Richards S."/>
            <person name="Weinstock G."/>
            <person name="Gibbs R.A."/>
            <person name="Liu Y."/>
            <person name="Worley K."/>
            <person name="Weinstock G."/>
            <person name="Elsik C.G."/>
            <person name="Reese J.T."/>
            <person name="Elhaik E."/>
            <person name="Landan G."/>
            <person name="Graur D."/>
            <person name="Arensburger P."/>
            <person name="Atkinson P."/>
            <person name="Beeman R.W."/>
            <person name="Beidler J."/>
            <person name="Brown S.J."/>
            <person name="Demuth J.P."/>
            <person name="Drury D.W."/>
            <person name="Du Y.Z."/>
            <person name="Fujiwara H."/>
            <person name="Lorenzen M."/>
            <person name="Maselli V."/>
            <person name="Osanai M."/>
            <person name="Park Y."/>
            <person name="Robertson H.M."/>
            <person name="Tu Z."/>
            <person name="Wang J.J."/>
            <person name="Wang S."/>
            <person name="Richards S."/>
            <person name="Song H."/>
            <person name="Zhang L."/>
            <person name="Sodergren E."/>
            <person name="Werner D."/>
            <person name="Stanke M."/>
            <person name="Morgenstern B."/>
            <person name="Solovyev V."/>
            <person name="Kosarev P."/>
            <person name="Brown G."/>
            <person name="Chen H.C."/>
            <person name="Ermolaeva O."/>
            <person name="Hlavina W."/>
            <person name="Kapustin Y."/>
            <person name="Kiryutin B."/>
            <person name="Kitts P."/>
            <person name="Maglott D."/>
            <person name="Pruitt K."/>
            <person name="Sapojnikov V."/>
            <person name="Souvorov A."/>
            <person name="Mackey A.J."/>
            <person name="Waterhouse R.M."/>
            <person name="Wyder S."/>
            <person name="Zdobnov E.M."/>
            <person name="Zdobnov E.M."/>
            <person name="Wyder S."/>
            <person name="Kriventseva E.V."/>
            <person name="Kadowaki T."/>
            <person name="Bork P."/>
            <person name="Aranda M."/>
            <person name="Bao R."/>
            <person name="Beermann A."/>
            <person name="Berns N."/>
            <person name="Bolognesi R."/>
            <person name="Bonneton F."/>
            <person name="Bopp D."/>
            <person name="Brown S.J."/>
            <person name="Bucher G."/>
            <person name="Butts T."/>
            <person name="Chaumot A."/>
            <person name="Denell R.E."/>
            <person name="Ferrier D.E."/>
            <person name="Friedrich M."/>
            <person name="Gordon C.M."/>
            <person name="Jindra M."/>
            <person name="Klingler M."/>
            <person name="Lan Q."/>
            <person name="Lattorff H.M."/>
            <person name="Laudet V."/>
            <person name="von Levetsow C."/>
            <person name="Liu Z."/>
            <person name="Lutz R."/>
            <person name="Lynch J.A."/>
            <person name="da Fonseca R.N."/>
            <person name="Posnien N."/>
            <person name="Reuter R."/>
            <person name="Roth S."/>
            <person name="Savard J."/>
            <person name="Schinko J.B."/>
            <person name="Schmitt C."/>
            <person name="Schoppmeier M."/>
            <person name="Schroder R."/>
            <person name="Shippy T.D."/>
            <person name="Simonnet F."/>
            <person name="Marques-Souza H."/>
            <person name="Tautz D."/>
            <person name="Tomoyasu Y."/>
            <person name="Trauner J."/>
            <person name="Van der Zee M."/>
            <person name="Vervoort M."/>
            <person name="Wittkopp N."/>
            <person name="Wimmer E.A."/>
            <person name="Yang X."/>
            <person name="Jones A.K."/>
            <person name="Sattelle D.B."/>
            <person name="Ebert P.R."/>
            <person name="Nelson D."/>
            <person name="Scott J.G."/>
            <person name="Beeman R.W."/>
            <person name="Muthukrishnan S."/>
            <person name="Kramer K.J."/>
            <person name="Arakane Y."/>
            <person name="Beeman R.W."/>
            <person name="Zhu Q."/>
            <person name="Hogenkamp D."/>
            <person name="Dixit R."/>
            <person name="Oppert B."/>
            <person name="Jiang H."/>
            <person name="Zou Z."/>
            <person name="Marshall J."/>
            <person name="Elpidina E."/>
            <person name="Vinokurov K."/>
            <person name="Oppert C."/>
            <person name="Zou Z."/>
            <person name="Evans J."/>
            <person name="Lu Z."/>
            <person name="Zhao P."/>
            <person name="Sumathipala N."/>
            <person name="Altincicek B."/>
            <person name="Vilcinskas A."/>
            <person name="Williams M."/>
            <person name="Hultmark D."/>
            <person name="Hetru C."/>
            <person name="Jiang H."/>
            <person name="Grimmelikhuijzen C.J."/>
            <person name="Hauser F."/>
            <person name="Cazzamali G."/>
            <person name="Williamson M."/>
            <person name="Park Y."/>
            <person name="Li B."/>
            <person name="Tanaka Y."/>
            <person name="Predel R."/>
            <person name="Neupert S."/>
            <person name="Schachtner J."/>
            <person name="Verleyen P."/>
            <person name="Raible F."/>
            <person name="Bork P."/>
            <person name="Friedrich M."/>
            <person name="Walden K.K."/>
            <person name="Robertson H.M."/>
            <person name="Angeli S."/>
            <person name="Foret S."/>
            <person name="Bucher G."/>
            <person name="Schuetz S."/>
            <person name="Maleszka R."/>
            <person name="Wimmer E.A."/>
            <person name="Beeman R.W."/>
            <person name="Lorenzen M."/>
            <person name="Tomoyasu Y."/>
            <person name="Miller S.C."/>
            <person name="Grossmann D."/>
            <person name="Bucher G."/>
        </authorList>
    </citation>
    <scope>NUCLEOTIDE SEQUENCE [LARGE SCALE GENOMIC DNA]</scope>
    <source>
        <strain evidence="1 2">Georgia GA2</strain>
    </source>
</reference>
<dbReference type="Proteomes" id="UP000007266">
    <property type="component" value="Linkage group 3"/>
</dbReference>
<sequence length="181" mass="20872">MARISDFKEENQVFVPELVIQEASEAINKVVPAKSKQLYEKEYSNFCEWRKRKDAKGVDERIILAYISERSKNAKSSSLWAYYSQLKKMLSVKENIVISSSGEHLPECTQIRRVVEKSPSLGSGKAVTQTNGQVTPYIRQQCGHQFANRRRSEVQRRLDKLNRPVPTKAVFIVCRFLTNNF</sequence>
<dbReference type="AlphaFoldDB" id="D6WIA2"/>
<name>D6WIA2_TRICA</name>
<dbReference type="PhylomeDB" id="D6WIA2"/>
<proteinExistence type="predicted"/>
<evidence type="ECO:0000313" key="2">
    <source>
        <dbReference type="Proteomes" id="UP000007266"/>
    </source>
</evidence>